<dbReference type="EMBL" id="LGSR01000022">
    <property type="protein sequence ID" value="KOS18365.1"/>
    <property type="molecule type" value="Genomic_DNA"/>
</dbReference>
<dbReference type="OrthoDB" id="5154006at2759"/>
<feature type="domain" description="Myb-like" evidence="2">
    <location>
        <begin position="38"/>
        <end position="77"/>
    </location>
</feature>
<accession>A0A0M9VT30</accession>
<organism evidence="3 4">
    <name type="scientific">Escovopsis weberi</name>
    <dbReference type="NCBI Taxonomy" id="150374"/>
    <lineage>
        <taxon>Eukaryota</taxon>
        <taxon>Fungi</taxon>
        <taxon>Dikarya</taxon>
        <taxon>Ascomycota</taxon>
        <taxon>Pezizomycotina</taxon>
        <taxon>Sordariomycetes</taxon>
        <taxon>Hypocreomycetidae</taxon>
        <taxon>Hypocreales</taxon>
        <taxon>Hypocreaceae</taxon>
        <taxon>Escovopsis</taxon>
    </lineage>
</organism>
<evidence type="ECO:0000313" key="4">
    <source>
        <dbReference type="Proteomes" id="UP000053831"/>
    </source>
</evidence>
<feature type="compositionally biased region" description="Polar residues" evidence="1">
    <location>
        <begin position="14"/>
        <end position="25"/>
    </location>
</feature>
<dbReference type="PROSITE" id="PS50090">
    <property type="entry name" value="MYB_LIKE"/>
    <property type="match status" value="1"/>
</dbReference>
<evidence type="ECO:0000313" key="3">
    <source>
        <dbReference type="EMBL" id="KOS18365.1"/>
    </source>
</evidence>
<feature type="compositionally biased region" description="Basic and acidic residues" evidence="1">
    <location>
        <begin position="86"/>
        <end position="116"/>
    </location>
</feature>
<keyword evidence="4" id="KW-1185">Reference proteome</keyword>
<dbReference type="STRING" id="150374.A0A0M9VT30"/>
<dbReference type="InterPro" id="IPR001005">
    <property type="entry name" value="SANT/Myb"/>
</dbReference>
<feature type="region of interest" description="Disordered" evidence="1">
    <location>
        <begin position="86"/>
        <end position="168"/>
    </location>
</feature>
<name>A0A0M9VT30_ESCWE</name>
<dbReference type="AlphaFoldDB" id="A0A0M9VT30"/>
<protein>
    <recommendedName>
        <fullName evidence="2">Myb-like domain-containing protein</fullName>
    </recommendedName>
</protein>
<evidence type="ECO:0000256" key="1">
    <source>
        <dbReference type="SAM" id="MobiDB-lite"/>
    </source>
</evidence>
<feature type="region of interest" description="Disordered" evidence="1">
    <location>
        <begin position="266"/>
        <end position="293"/>
    </location>
</feature>
<dbReference type="CDD" id="cd00167">
    <property type="entry name" value="SANT"/>
    <property type="match status" value="1"/>
</dbReference>
<feature type="region of interest" description="Disordered" evidence="1">
    <location>
        <begin position="1"/>
        <end position="34"/>
    </location>
</feature>
<gene>
    <name evidence="3" type="ORF">ESCO_002550</name>
</gene>
<sequence length="293" mass="32467">MQKGHPESQVGRDQGSSNSWGQTSAFDGASFKGEGEAWTLSEDCAIRGMKESGDGLSWTEIAESLGRTRSDVKSRWKWIQAYLASAEEKRKSQDSGPRKSEDRKGGKATDIIDKGKGNASPSIPLPKKENNGVQAPPVQKGGCSKSKRDKTGHSAACLDTLSGEEASSELSVSDDAAFDLEDEARRQDRYLQETLRGELYGPAHASIQPDELFGPRDSQILAAAESKYHRSKWLEMQANFYNATGRMVPLELIRAKCERAERERYLDSQPAMNGGHKVRQWMSQLEREEAARR</sequence>
<proteinExistence type="predicted"/>
<evidence type="ECO:0000259" key="2">
    <source>
        <dbReference type="PROSITE" id="PS50090"/>
    </source>
</evidence>
<reference evidence="3 4" key="1">
    <citation type="submission" date="2015-07" db="EMBL/GenBank/DDBJ databases">
        <title>The genome of the fungus Escovopsis weberi, a specialized disease agent of ant agriculture.</title>
        <authorList>
            <person name="de Man T.J."/>
            <person name="Stajich J.E."/>
            <person name="Kubicek C.P."/>
            <person name="Chenthamara K."/>
            <person name="Atanasova L."/>
            <person name="Druzhinina I.S."/>
            <person name="Birnbaum S."/>
            <person name="Barribeau S.M."/>
            <person name="Teiling C."/>
            <person name="Suen G."/>
            <person name="Currie C."/>
            <person name="Gerardo N.M."/>
        </authorList>
    </citation>
    <scope>NUCLEOTIDE SEQUENCE [LARGE SCALE GENOMIC DNA]</scope>
</reference>
<comment type="caution">
    <text evidence="3">The sequence shown here is derived from an EMBL/GenBank/DDBJ whole genome shotgun (WGS) entry which is preliminary data.</text>
</comment>
<dbReference type="Proteomes" id="UP000053831">
    <property type="component" value="Unassembled WGS sequence"/>
</dbReference>